<organism evidence="2 3">
    <name type="scientific">Bombardia bombarda</name>
    <dbReference type="NCBI Taxonomy" id="252184"/>
    <lineage>
        <taxon>Eukaryota</taxon>
        <taxon>Fungi</taxon>
        <taxon>Dikarya</taxon>
        <taxon>Ascomycota</taxon>
        <taxon>Pezizomycotina</taxon>
        <taxon>Sordariomycetes</taxon>
        <taxon>Sordariomycetidae</taxon>
        <taxon>Sordariales</taxon>
        <taxon>Lasiosphaeriaceae</taxon>
        <taxon>Bombardia</taxon>
    </lineage>
</organism>
<gene>
    <name evidence="2" type="ORF">B0T17DRAFT_658162</name>
</gene>
<dbReference type="Pfam" id="PF17043">
    <property type="entry name" value="MAT1-1-2"/>
    <property type="match status" value="1"/>
</dbReference>
<proteinExistence type="predicted"/>
<reference evidence="2" key="1">
    <citation type="submission" date="2023-06" db="EMBL/GenBank/DDBJ databases">
        <title>Genome-scale phylogeny and comparative genomics of the fungal order Sordariales.</title>
        <authorList>
            <consortium name="Lawrence Berkeley National Laboratory"/>
            <person name="Hensen N."/>
            <person name="Bonometti L."/>
            <person name="Westerberg I."/>
            <person name="Brannstrom I.O."/>
            <person name="Guillou S."/>
            <person name="Cros-Aarteil S."/>
            <person name="Calhoun S."/>
            <person name="Haridas S."/>
            <person name="Kuo A."/>
            <person name="Mondo S."/>
            <person name="Pangilinan J."/>
            <person name="Riley R."/>
            <person name="LaButti K."/>
            <person name="Andreopoulos B."/>
            <person name="Lipzen A."/>
            <person name="Chen C."/>
            <person name="Yanf M."/>
            <person name="Daum C."/>
            <person name="Ng V."/>
            <person name="Clum A."/>
            <person name="Steindorff A."/>
            <person name="Ohm R."/>
            <person name="Martin F."/>
            <person name="Silar P."/>
            <person name="Natvig D."/>
            <person name="Lalanne C."/>
            <person name="Gautier V."/>
            <person name="Ament-velasquez S.L."/>
            <person name="Kruys A."/>
            <person name="Hutchinson M.I."/>
            <person name="Powell A.J."/>
            <person name="Barry K."/>
            <person name="Miller A.N."/>
            <person name="Grigoriev I.V."/>
            <person name="Debuchy R."/>
            <person name="Gladieux P."/>
            <person name="Thoren M.H."/>
            <person name="Johannesson H."/>
        </authorList>
    </citation>
    <scope>NUCLEOTIDE SEQUENCE</scope>
    <source>
        <strain evidence="2">SMH3391-2</strain>
    </source>
</reference>
<feature type="compositionally biased region" description="Basic and acidic residues" evidence="1">
    <location>
        <begin position="229"/>
        <end position="239"/>
    </location>
</feature>
<evidence type="ECO:0000313" key="3">
    <source>
        <dbReference type="Proteomes" id="UP001174934"/>
    </source>
</evidence>
<keyword evidence="3" id="KW-1185">Reference proteome</keyword>
<dbReference type="EMBL" id="JAULSR010000009">
    <property type="protein sequence ID" value="KAK0612683.1"/>
    <property type="molecule type" value="Genomic_DNA"/>
</dbReference>
<comment type="caution">
    <text evidence="2">The sequence shown here is derived from an EMBL/GenBank/DDBJ whole genome shotgun (WGS) entry which is preliminary data.</text>
</comment>
<evidence type="ECO:0000256" key="1">
    <source>
        <dbReference type="SAM" id="MobiDB-lite"/>
    </source>
</evidence>
<protein>
    <submittedName>
        <fullName evidence="2">Uncharacterized protein</fullName>
    </submittedName>
</protein>
<dbReference type="AlphaFoldDB" id="A0AA39TZJ5"/>
<evidence type="ECO:0000313" key="2">
    <source>
        <dbReference type="EMBL" id="KAK0612683.1"/>
    </source>
</evidence>
<feature type="region of interest" description="Disordered" evidence="1">
    <location>
        <begin position="229"/>
        <end position="248"/>
    </location>
</feature>
<accession>A0AA39TZJ5</accession>
<name>A0AA39TZJ5_9PEZI</name>
<sequence>MDIIITDEVKKKAAYRGSVPNYGNPAYVLTEEDLAYRQSLWNLYAEEIHPCISEEIELFEHFYMEVMRLAKYVQEKYEVYKRLGFCVLDSESSESIKKTALGLLETSNAIFRYMKVQRDNTGHWYGGYPWLANRIKNSHKTMENVLCVTILIERSRRAPGRAHGLEYGKDVKLTGGVVHHKHGDANGMDDNHNVANWHIDHIHHVLHQVPGNPWHKFFGNIGRVHTRDAFEEAARSREENNDDDSDDEAVVHHPIGPVQQEIRNVEPPKDDNVALLFREESLPDYKIMMPENGVSFQMKFSQESLQWRDTRHGGGDYLLARAGLPLSALDRDGPVLSENDRFEKLRDIEKRLGVFFPGWNDPEDKFTVVLELDGVHGAKPVRRLDNRGKVKLACLNQAVNAIRLDGDIIPIDFSPDLSPPRGFLSLELIEHHEVRRLERVGGVKAWIYQ</sequence>
<dbReference type="InterPro" id="IPR031472">
    <property type="entry name" value="MAT1-1-2/MatA-2/Smr1"/>
</dbReference>
<dbReference type="Proteomes" id="UP001174934">
    <property type="component" value="Unassembled WGS sequence"/>
</dbReference>